<dbReference type="EMBL" id="FOYJ01000003">
    <property type="protein sequence ID" value="SFR05962.1"/>
    <property type="molecule type" value="Genomic_DNA"/>
</dbReference>
<keyword evidence="3" id="KW-1185">Reference proteome</keyword>
<protein>
    <recommendedName>
        <fullName evidence="5">HEPN AbiU2-like domain-containing protein</fullName>
    </recommendedName>
</protein>
<comment type="caution">
    <text evidence="1">The sequence shown here is derived from an EMBL/GenBank/DDBJ whole genome shotgun (WGS) entry which is preliminary data.</text>
</comment>
<name>A0AAX2EPF7_9ENTR</name>
<proteinExistence type="predicted"/>
<dbReference type="Proteomes" id="UP000198760">
    <property type="component" value="Unassembled WGS sequence"/>
</dbReference>
<evidence type="ECO:0000313" key="1">
    <source>
        <dbReference type="EMBL" id="SFR05962.1"/>
    </source>
</evidence>
<evidence type="ECO:0000313" key="2">
    <source>
        <dbReference type="EMBL" id="SFU19476.1"/>
    </source>
</evidence>
<dbReference type="RefSeq" id="WP_064391993.1">
    <property type="nucleotide sequence ID" value="NZ_FONC01000002.1"/>
</dbReference>
<sequence>MDASYIRSIENTMMCLATFSRSINSFYALSDNLQYLDYGTGNLVPYQNICNALISDAAINWCKVFGSNNESTHWKYSIDDHEDFRSILFDEIGLTNAEFTAYWKKMTDFRSNIIAHFNYDFFLEGSTPEFDTAIAAACSAHKYLRKHLPAGVNYTGPTDLKVYGQDVGRAVLNKIIL</sequence>
<gene>
    <name evidence="2" type="ORF">SAMN03159428_05368</name>
    <name evidence="1" type="ORF">SAMN03159514_01414</name>
</gene>
<dbReference type="EMBL" id="FPAV01000031">
    <property type="protein sequence ID" value="SFU19476.1"/>
    <property type="molecule type" value="Genomic_DNA"/>
</dbReference>
<dbReference type="Proteomes" id="UP000199173">
    <property type="component" value="Unassembled WGS sequence"/>
</dbReference>
<evidence type="ECO:0000313" key="4">
    <source>
        <dbReference type="Proteomes" id="UP000199173"/>
    </source>
</evidence>
<accession>A0AAX2EPF7</accession>
<organism evidence="1 4">
    <name type="scientific">Kosakonia radicincitans</name>
    <dbReference type="NCBI Taxonomy" id="283686"/>
    <lineage>
        <taxon>Bacteria</taxon>
        <taxon>Pseudomonadati</taxon>
        <taxon>Pseudomonadota</taxon>
        <taxon>Gammaproteobacteria</taxon>
        <taxon>Enterobacterales</taxon>
        <taxon>Enterobacteriaceae</taxon>
        <taxon>Kosakonia</taxon>
    </lineage>
</organism>
<evidence type="ECO:0000313" key="3">
    <source>
        <dbReference type="Proteomes" id="UP000198760"/>
    </source>
</evidence>
<reference evidence="3 4" key="1">
    <citation type="submission" date="2016-10" db="EMBL/GenBank/DDBJ databases">
        <authorList>
            <person name="Varghese N."/>
            <person name="Submissions S."/>
        </authorList>
    </citation>
    <scope>NUCLEOTIDE SEQUENCE [LARGE SCALE GENOMIC DNA]</scope>
    <source>
        <strain evidence="2 3">NFIX06</strain>
        <strain evidence="1 4">NFIX08</strain>
    </source>
</reference>
<evidence type="ECO:0008006" key="5">
    <source>
        <dbReference type="Google" id="ProtNLM"/>
    </source>
</evidence>
<dbReference type="AlphaFoldDB" id="A0AAX2EPF7"/>